<organism evidence="1 2">
    <name type="scientific">Portunus trituberculatus</name>
    <name type="common">Swimming crab</name>
    <name type="synonym">Neptunus trituberculatus</name>
    <dbReference type="NCBI Taxonomy" id="210409"/>
    <lineage>
        <taxon>Eukaryota</taxon>
        <taxon>Metazoa</taxon>
        <taxon>Ecdysozoa</taxon>
        <taxon>Arthropoda</taxon>
        <taxon>Crustacea</taxon>
        <taxon>Multicrustacea</taxon>
        <taxon>Malacostraca</taxon>
        <taxon>Eumalacostraca</taxon>
        <taxon>Eucarida</taxon>
        <taxon>Decapoda</taxon>
        <taxon>Pleocyemata</taxon>
        <taxon>Brachyura</taxon>
        <taxon>Eubrachyura</taxon>
        <taxon>Portunoidea</taxon>
        <taxon>Portunidae</taxon>
        <taxon>Portuninae</taxon>
        <taxon>Portunus</taxon>
    </lineage>
</organism>
<accession>A0A5B7JEP3</accession>
<name>A0A5B7JEP3_PORTR</name>
<comment type="caution">
    <text evidence="1">The sequence shown here is derived from an EMBL/GenBank/DDBJ whole genome shotgun (WGS) entry which is preliminary data.</text>
</comment>
<evidence type="ECO:0000313" key="2">
    <source>
        <dbReference type="Proteomes" id="UP000324222"/>
    </source>
</evidence>
<gene>
    <name evidence="1" type="ORF">E2C01_089842</name>
</gene>
<reference evidence="1 2" key="1">
    <citation type="submission" date="2019-05" db="EMBL/GenBank/DDBJ databases">
        <title>Another draft genome of Portunus trituberculatus and its Hox gene families provides insights of decapod evolution.</title>
        <authorList>
            <person name="Jeong J.-H."/>
            <person name="Song I."/>
            <person name="Kim S."/>
            <person name="Choi T."/>
            <person name="Kim D."/>
            <person name="Ryu S."/>
            <person name="Kim W."/>
        </authorList>
    </citation>
    <scope>NUCLEOTIDE SEQUENCE [LARGE SCALE GENOMIC DNA]</scope>
    <source>
        <tissue evidence="1">Muscle</tissue>
    </source>
</reference>
<dbReference type="AlphaFoldDB" id="A0A5B7JEP3"/>
<sequence length="61" mass="6826">MEAGGSERGNDGVTLRDRRGALAPPLVKYVACSGAFLPQHIGRLYLHKTRTFTHRKVRLSY</sequence>
<protein>
    <submittedName>
        <fullName evidence="1">Uncharacterized protein</fullName>
    </submittedName>
</protein>
<proteinExistence type="predicted"/>
<evidence type="ECO:0000313" key="1">
    <source>
        <dbReference type="EMBL" id="MPC94662.1"/>
    </source>
</evidence>
<keyword evidence="2" id="KW-1185">Reference proteome</keyword>
<dbReference type="EMBL" id="VSRR010099458">
    <property type="protein sequence ID" value="MPC94662.1"/>
    <property type="molecule type" value="Genomic_DNA"/>
</dbReference>
<dbReference type="Proteomes" id="UP000324222">
    <property type="component" value="Unassembled WGS sequence"/>
</dbReference>